<dbReference type="RefSeq" id="WP_224035906.1">
    <property type="nucleotide sequence ID" value="NZ_AP024849.1"/>
</dbReference>
<dbReference type="SUPFAM" id="SSF52540">
    <property type="entry name" value="P-loop containing nucleoside triphosphate hydrolases"/>
    <property type="match status" value="1"/>
</dbReference>
<evidence type="ECO:0000313" key="2">
    <source>
        <dbReference type="Proteomes" id="UP000824633"/>
    </source>
</evidence>
<accession>A0ABM7SX48</accession>
<dbReference type="InterPro" id="IPR027417">
    <property type="entry name" value="P-loop_NTPase"/>
</dbReference>
<dbReference type="Pfam" id="PF13671">
    <property type="entry name" value="AAA_33"/>
    <property type="match status" value="1"/>
</dbReference>
<reference evidence="2" key="1">
    <citation type="submission" date="2021-07" db="EMBL/GenBank/DDBJ databases">
        <title>Complete genome sequencing of a Clostridium isolate.</title>
        <authorList>
            <person name="Ueki A."/>
            <person name="Tonouchi A."/>
        </authorList>
    </citation>
    <scope>NUCLEOTIDE SEQUENCE [LARGE SCALE GENOMIC DNA]</scope>
    <source>
        <strain evidence="2">C5S11</strain>
    </source>
</reference>
<proteinExistence type="predicted"/>
<keyword evidence="2" id="KW-1185">Reference proteome</keyword>
<organism evidence="1 2">
    <name type="scientific">Clostridium gelidum</name>
    <dbReference type="NCBI Taxonomy" id="704125"/>
    <lineage>
        <taxon>Bacteria</taxon>
        <taxon>Bacillati</taxon>
        <taxon>Bacillota</taxon>
        <taxon>Clostridia</taxon>
        <taxon>Eubacteriales</taxon>
        <taxon>Clostridiaceae</taxon>
        <taxon>Clostridium</taxon>
    </lineage>
</organism>
<protein>
    <submittedName>
        <fullName evidence="1">Kinase</fullName>
    </submittedName>
</protein>
<name>A0ABM7SX48_9CLOT</name>
<dbReference type="Gene3D" id="3.40.50.300">
    <property type="entry name" value="P-loop containing nucleotide triphosphate hydrolases"/>
    <property type="match status" value="1"/>
</dbReference>
<dbReference type="EMBL" id="AP024849">
    <property type="protein sequence ID" value="BCZ44204.1"/>
    <property type="molecule type" value="Genomic_DNA"/>
</dbReference>
<gene>
    <name evidence="1" type="ORF">psyc5s11_02710</name>
</gene>
<sequence>MDKILILLAGLPGTGKTYLSNMIKNKLGAFYVLSQDELKEYYCDVYGYNNLEEKQEVEKIAWAKYYEKMEQQMQVGSNIMSDYPFSQKQKPRIQQLVERYDYKVVTIRLFADLDVLFERQKKRDLDTTRHLSHIVTSYKKGDHLADRSKADNLLTYEEFIERCTTRGYDTFELGKLYEVDATDYKKVNYSRLLEDIRLLDENNSVNVSTKQSTF</sequence>
<dbReference type="Proteomes" id="UP000824633">
    <property type="component" value="Chromosome"/>
</dbReference>
<keyword evidence="1" id="KW-0418">Kinase</keyword>
<evidence type="ECO:0000313" key="1">
    <source>
        <dbReference type="EMBL" id="BCZ44204.1"/>
    </source>
</evidence>
<keyword evidence="1" id="KW-0808">Transferase</keyword>
<dbReference type="GO" id="GO:0016301">
    <property type="term" value="F:kinase activity"/>
    <property type="evidence" value="ECO:0007669"/>
    <property type="project" value="UniProtKB-KW"/>
</dbReference>